<dbReference type="KEGG" id="pcot:PCOAH_00054420"/>
<evidence type="ECO:0000313" key="4">
    <source>
        <dbReference type="Proteomes" id="UP000092716"/>
    </source>
</evidence>
<dbReference type="RefSeq" id="XP_019917767.1">
    <property type="nucleotide sequence ID" value="XM_020062222.1"/>
</dbReference>
<keyword evidence="4" id="KW-1185">Reference proteome</keyword>
<evidence type="ECO:0000313" key="3">
    <source>
        <dbReference type="EMBL" id="ANQ11072.1"/>
    </source>
</evidence>
<keyword evidence="2" id="KW-1133">Transmembrane helix</keyword>
<dbReference type="AlphaFoldDB" id="A0A1B1E7R0"/>
<proteinExistence type="predicted"/>
<protein>
    <submittedName>
        <fullName evidence="3">KIR protein</fullName>
    </submittedName>
</protein>
<dbReference type="Pfam" id="PF05795">
    <property type="entry name" value="Plasmodium_Vir"/>
    <property type="match status" value="2"/>
</dbReference>
<feature type="transmembrane region" description="Helical" evidence="2">
    <location>
        <begin position="412"/>
        <end position="431"/>
    </location>
</feature>
<organism evidence="3 4">
    <name type="scientific">Plasmodium coatneyi</name>
    <dbReference type="NCBI Taxonomy" id="208452"/>
    <lineage>
        <taxon>Eukaryota</taxon>
        <taxon>Sar</taxon>
        <taxon>Alveolata</taxon>
        <taxon>Apicomplexa</taxon>
        <taxon>Aconoidasida</taxon>
        <taxon>Haemosporida</taxon>
        <taxon>Plasmodiidae</taxon>
        <taxon>Plasmodium</taxon>
    </lineage>
</organism>
<evidence type="ECO:0000256" key="2">
    <source>
        <dbReference type="SAM" id="Phobius"/>
    </source>
</evidence>
<reference evidence="4" key="1">
    <citation type="submission" date="2016-06" db="EMBL/GenBank/DDBJ databases">
        <title>First high quality genome sequence of Plasmodium coatneyi using continuous long reads from single molecule, real-time sequencing.</title>
        <authorList>
            <person name="Chien J.-T."/>
            <person name="Pakala S.B."/>
            <person name="Geraldo J.A."/>
            <person name="Lapp S.A."/>
            <person name="Barnwell J.W."/>
            <person name="Kissinger J.C."/>
            <person name="Galinski M.R."/>
            <person name="Humphrey J.C."/>
        </authorList>
    </citation>
    <scope>NUCLEOTIDE SEQUENCE [LARGE SCALE GENOMIC DNA]</scope>
    <source>
        <strain evidence="4">Hackeri</strain>
    </source>
</reference>
<keyword evidence="2" id="KW-0812">Transmembrane</keyword>
<gene>
    <name evidence="3" type="ORF">PCOAH_00054420</name>
</gene>
<evidence type="ECO:0000256" key="1">
    <source>
        <dbReference type="SAM" id="MobiDB-lite"/>
    </source>
</evidence>
<sequence>MGKEQYKDAPCHFFYYWVGDNFLKSTGNRDLEDFMKEIYETLKEAPYNHKCEIKYDADVNWDLFKQMKEVYDFFYDYSTIQSNAHQYDTKDGSEYSKYLRRISGACIVAKAQCPHKPDHPYCAWFNGKKGKEGEDYCGKELSELRTRAKPNPNPNPNQAGSSGSFSDSEDCKLENFPSKEKYNRFDVGVKCSEEDMIWKRGGTVETNVKNALKPYGKIGGHIDNIVNAWCYVYNGRNGRNMNGPVYDLFYYWLGNKVWGSVSHSNPFSKIMGEIYGALGSALTAIDRGLICTDITQEHFGPMKTLFDYSLDYATIEGCIGKSQTSGSNCTEGYSDYLQRAAEAYEKMEDYCGPGKNLKGICCTYFKKISNKSDGSNIPKPSELKSKLDHVQKPTVLEAETISPPTTTSNTPAAVSSAAALIGIPALAFYLYKVISIIRTHFKIYE</sequence>
<name>A0A1B1E7R0_9APIC</name>
<dbReference type="InterPro" id="IPR008780">
    <property type="entry name" value="Plasmodium_Vir"/>
</dbReference>
<dbReference type="VEuPathDB" id="PlasmoDB:PCOAH_00054420"/>
<dbReference type="EMBL" id="CP016252">
    <property type="protein sequence ID" value="ANQ11072.1"/>
    <property type="molecule type" value="Genomic_DNA"/>
</dbReference>
<dbReference type="GeneID" id="30912176"/>
<dbReference type="Proteomes" id="UP000092716">
    <property type="component" value="Chromosome 14"/>
</dbReference>
<dbReference type="OrthoDB" id="383114at2759"/>
<keyword evidence="2" id="KW-0472">Membrane</keyword>
<accession>A0A1B1E7R0</accession>
<feature type="region of interest" description="Disordered" evidence="1">
    <location>
        <begin position="146"/>
        <end position="171"/>
    </location>
</feature>